<evidence type="ECO:0000256" key="4">
    <source>
        <dbReference type="ARBA" id="ARBA00022989"/>
    </source>
</evidence>
<feature type="transmembrane region" description="Helical" evidence="6">
    <location>
        <begin position="28"/>
        <end position="45"/>
    </location>
</feature>
<protein>
    <submittedName>
        <fullName evidence="7">Uncharacterized membrane protein YqaE, homolog of Blt101, UPF0057 family</fullName>
    </submittedName>
</protein>
<keyword evidence="4 6" id="KW-1133">Transmembrane helix</keyword>
<dbReference type="OrthoDB" id="2692128at2"/>
<comment type="similarity">
    <text evidence="2">Belongs to the UPF0057 (PMP3) family.</text>
</comment>
<evidence type="ECO:0000256" key="1">
    <source>
        <dbReference type="ARBA" id="ARBA00004370"/>
    </source>
</evidence>
<keyword evidence="8" id="KW-1185">Reference proteome</keyword>
<evidence type="ECO:0000313" key="7">
    <source>
        <dbReference type="EMBL" id="SDO33568.1"/>
    </source>
</evidence>
<dbReference type="RefSeq" id="WP_090843724.1">
    <property type="nucleotide sequence ID" value="NZ_FNIL01000011.1"/>
</dbReference>
<evidence type="ECO:0000313" key="8">
    <source>
        <dbReference type="Proteomes" id="UP000198778"/>
    </source>
</evidence>
<dbReference type="Pfam" id="PF01679">
    <property type="entry name" value="Pmp3"/>
    <property type="match status" value="1"/>
</dbReference>
<dbReference type="GO" id="GO:0016020">
    <property type="term" value="C:membrane"/>
    <property type="evidence" value="ECO:0007669"/>
    <property type="project" value="UniProtKB-SubCell"/>
</dbReference>
<evidence type="ECO:0000256" key="3">
    <source>
        <dbReference type="ARBA" id="ARBA00022692"/>
    </source>
</evidence>
<dbReference type="PROSITE" id="PS01309">
    <property type="entry name" value="UPF0057"/>
    <property type="match status" value="1"/>
</dbReference>
<dbReference type="EMBL" id="FNIL01000011">
    <property type="protein sequence ID" value="SDO33568.1"/>
    <property type="molecule type" value="Genomic_DNA"/>
</dbReference>
<name>A0A1H0IQ95_9BACI</name>
<keyword evidence="3 6" id="KW-0812">Transmembrane</keyword>
<keyword evidence="5 6" id="KW-0472">Membrane</keyword>
<proteinExistence type="inferred from homology"/>
<gene>
    <name evidence="7" type="ORF">SAMN04488053_11160</name>
</gene>
<comment type="subcellular location">
    <subcellularLocation>
        <location evidence="1">Membrane</location>
    </subcellularLocation>
</comment>
<dbReference type="PANTHER" id="PTHR21659">
    <property type="entry name" value="HYDROPHOBIC PROTEIN RCI2 LOW TEMPERATURE AND SALT RESPONSIVE PROTEIN LTI6 -RELATED"/>
    <property type="match status" value="1"/>
</dbReference>
<dbReference type="AlphaFoldDB" id="A0A1H0IQ95"/>
<dbReference type="InterPro" id="IPR000612">
    <property type="entry name" value="PMP3"/>
</dbReference>
<evidence type="ECO:0000256" key="2">
    <source>
        <dbReference type="ARBA" id="ARBA00009530"/>
    </source>
</evidence>
<evidence type="ECO:0000256" key="6">
    <source>
        <dbReference type="SAM" id="Phobius"/>
    </source>
</evidence>
<dbReference type="Proteomes" id="UP000198778">
    <property type="component" value="Unassembled WGS sequence"/>
</dbReference>
<evidence type="ECO:0000256" key="5">
    <source>
        <dbReference type="ARBA" id="ARBA00023136"/>
    </source>
</evidence>
<accession>A0A1H0IQ95</accession>
<reference evidence="8" key="1">
    <citation type="submission" date="2016-10" db="EMBL/GenBank/DDBJ databases">
        <authorList>
            <person name="Varghese N."/>
            <person name="Submissions S."/>
        </authorList>
    </citation>
    <scope>NUCLEOTIDE SEQUENCE [LARGE SCALE GENOMIC DNA]</scope>
    <source>
        <strain evidence="8">CGMCC 1.10369</strain>
    </source>
</reference>
<organism evidence="7 8">
    <name type="scientific">Alkalicoccus daliensis</name>
    <dbReference type="NCBI Taxonomy" id="745820"/>
    <lineage>
        <taxon>Bacteria</taxon>
        <taxon>Bacillati</taxon>
        <taxon>Bacillota</taxon>
        <taxon>Bacilli</taxon>
        <taxon>Bacillales</taxon>
        <taxon>Bacillaceae</taxon>
        <taxon>Alkalicoccus</taxon>
    </lineage>
</organism>
<dbReference type="PANTHER" id="PTHR21659:SF42">
    <property type="entry name" value="UPF0057 MEMBRANE PROTEIN ZK632.10-RELATED"/>
    <property type="match status" value="1"/>
</dbReference>
<sequence>MMWILAILLPPVAVFLSGKPFQAFINLILTLIFYVPGMIHAILVVKENKDDKRMERFNSR</sequence>